<dbReference type="RefSeq" id="WP_155366041.1">
    <property type="nucleotide sequence ID" value="NZ_CP043930.1"/>
</dbReference>
<reference evidence="2 3" key="1">
    <citation type="submission" date="2019-09" db="EMBL/GenBank/DDBJ databases">
        <title>Gimesia benthica sp. nov., a novel bacterium isolated from deep-sea water of the Northwest Indian Ocean.</title>
        <authorList>
            <person name="Dai X."/>
        </authorList>
    </citation>
    <scope>NUCLEOTIDE SEQUENCE [LARGE SCALE GENOMIC DNA]</scope>
    <source>
        <strain evidence="2 3">E7</strain>
    </source>
</reference>
<dbReference type="Proteomes" id="UP000427281">
    <property type="component" value="Chromosome"/>
</dbReference>
<accession>A0A6I6AGG7</accession>
<dbReference type="AlphaFoldDB" id="A0A6I6AGG7"/>
<dbReference type="Pfam" id="PF08273">
    <property type="entry name" value="Zn_Ribbon_Prim"/>
    <property type="match status" value="1"/>
</dbReference>
<evidence type="ECO:0000313" key="2">
    <source>
        <dbReference type="EMBL" id="QGQ25368.1"/>
    </source>
</evidence>
<proteinExistence type="predicted"/>
<dbReference type="SMART" id="SM00778">
    <property type="entry name" value="Prim_Zn_Ribbon"/>
    <property type="match status" value="1"/>
</dbReference>
<dbReference type="GO" id="GO:0006260">
    <property type="term" value="P:DNA replication"/>
    <property type="evidence" value="ECO:0007669"/>
    <property type="project" value="InterPro"/>
</dbReference>
<keyword evidence="3" id="KW-1185">Reference proteome</keyword>
<dbReference type="GO" id="GO:0003677">
    <property type="term" value="F:DNA binding"/>
    <property type="evidence" value="ECO:0007669"/>
    <property type="project" value="InterPro"/>
</dbReference>
<evidence type="ECO:0000259" key="1">
    <source>
        <dbReference type="SMART" id="SM00778"/>
    </source>
</evidence>
<organism evidence="2 3">
    <name type="scientific">Gimesia benthica</name>
    <dbReference type="NCBI Taxonomy" id="2608982"/>
    <lineage>
        <taxon>Bacteria</taxon>
        <taxon>Pseudomonadati</taxon>
        <taxon>Planctomycetota</taxon>
        <taxon>Planctomycetia</taxon>
        <taxon>Planctomycetales</taxon>
        <taxon>Planctomycetaceae</taxon>
        <taxon>Gimesia</taxon>
    </lineage>
</organism>
<feature type="domain" description="DNA primase/helicase Gp4 N-terminal Bacteriophage T7-like" evidence="1">
    <location>
        <begin position="37"/>
        <end position="74"/>
    </location>
</feature>
<dbReference type="EMBL" id="CP043930">
    <property type="protein sequence ID" value="QGQ25368.1"/>
    <property type="molecule type" value="Genomic_DNA"/>
</dbReference>
<dbReference type="KEGG" id="gim:F1728_22960"/>
<protein>
    <recommendedName>
        <fullName evidence="1">DNA primase/helicase Gp4 N-terminal Bacteriophage T7-like domain-containing protein</fullName>
    </recommendedName>
</protein>
<name>A0A6I6AGG7_9PLAN</name>
<dbReference type="SUPFAM" id="SSF57783">
    <property type="entry name" value="Zinc beta-ribbon"/>
    <property type="match status" value="1"/>
</dbReference>
<dbReference type="InterPro" id="IPR013237">
    <property type="entry name" value="Phage_T7_Gp4_N"/>
</dbReference>
<dbReference type="Gene3D" id="3.90.580.10">
    <property type="entry name" value="Zinc finger, CHC2-type domain"/>
    <property type="match status" value="1"/>
</dbReference>
<sequence>MIQKTTHYDKDTVVSQAQGRAEEILLYFGVPAQSLTGKHCECPKCGGKDRCRFDSAKGFLICNQCFNKGNGDVISAVQWWLECSFSEAVNRIGEYLNVSHSQPVKKQKPPAKKKPLIDQIQILDQDWDKFSELAAHKPPATPEAVEAAGAKLCSWPAWRPESERFECVAFPAYNGTGEPSAWILYRVDGQHFPATKTAGERKTHLLAGSKDGLIFFGDRASFLSAETVIKAEGLPDALAIYSQLPEGFTVITNVCGAKGAAIKC</sequence>
<evidence type="ECO:0000313" key="3">
    <source>
        <dbReference type="Proteomes" id="UP000427281"/>
    </source>
</evidence>
<gene>
    <name evidence="2" type="ORF">F1728_22960</name>
</gene>
<dbReference type="GO" id="GO:0008270">
    <property type="term" value="F:zinc ion binding"/>
    <property type="evidence" value="ECO:0007669"/>
    <property type="project" value="InterPro"/>
</dbReference>
<dbReference type="InterPro" id="IPR036977">
    <property type="entry name" value="DNA_primase_Znf_CHC2"/>
</dbReference>
<dbReference type="GO" id="GO:0004386">
    <property type="term" value="F:helicase activity"/>
    <property type="evidence" value="ECO:0007669"/>
    <property type="project" value="InterPro"/>
</dbReference>